<dbReference type="Proteomes" id="UP000579281">
    <property type="component" value="Unassembled WGS sequence"/>
</dbReference>
<dbReference type="AlphaFoldDB" id="A0A841KXT5"/>
<evidence type="ECO:0000313" key="3">
    <source>
        <dbReference type="Proteomes" id="UP000579281"/>
    </source>
</evidence>
<organism evidence="2 3">
    <name type="scientific">Anaerosolibacter carboniphilus</name>
    <dbReference type="NCBI Taxonomy" id="1417629"/>
    <lineage>
        <taxon>Bacteria</taxon>
        <taxon>Bacillati</taxon>
        <taxon>Bacillota</taxon>
        <taxon>Clostridia</taxon>
        <taxon>Peptostreptococcales</taxon>
        <taxon>Thermotaleaceae</taxon>
        <taxon>Anaerosolibacter</taxon>
    </lineage>
</organism>
<dbReference type="InterPro" id="IPR056937">
    <property type="entry name" value="YqbQ/XkdQ"/>
</dbReference>
<sequence length="328" mass="37269">MAHQLFVYKNNQPKDITELVGNLSWSSNIDSLGVELGFDYAYNDSQYFQNSDILTLGDHIILANDMKELHRFVIVSQEPNERFGKKFTCFDYAWYLNKNETVIQFNKISASDAIKKLLDRFEIKHSIAKIATSITKIYKDQPISDILKDILEQVTNETGLKYRMEMRIDTLHIEKQLDLLINPMARLSSNTAPFPVTSAISRPSRKTSIEEMKNKVIVVSDEEKSTKILASIQDDVNIGKYGSMQEVIIVDKKNEAQARNIAKNNLSELNRVQEDVSLELLGHDEIRAGRILEFNETTTGIVGRYVIKSDNHTVSNGIHKVSVTLGVE</sequence>
<dbReference type="Pfam" id="PF24032">
    <property type="entry name" value="YQBQ"/>
    <property type="match status" value="1"/>
</dbReference>
<comment type="caution">
    <text evidence="2">The sequence shown here is derived from an EMBL/GenBank/DDBJ whole genome shotgun (WGS) entry which is preliminary data.</text>
</comment>
<evidence type="ECO:0000259" key="1">
    <source>
        <dbReference type="Pfam" id="PF24032"/>
    </source>
</evidence>
<evidence type="ECO:0000313" key="2">
    <source>
        <dbReference type="EMBL" id="MBB6214955.1"/>
    </source>
</evidence>
<keyword evidence="3" id="KW-1185">Reference proteome</keyword>
<dbReference type="RefSeq" id="WP_184308805.1">
    <property type="nucleotide sequence ID" value="NZ_JACHEN010000004.1"/>
</dbReference>
<feature type="domain" description="YqbQ/XkdQ" evidence="1">
    <location>
        <begin position="24"/>
        <end position="325"/>
    </location>
</feature>
<accession>A0A841KXT5</accession>
<gene>
    <name evidence="2" type="ORF">HNQ80_001040</name>
</gene>
<name>A0A841KXT5_9FIRM</name>
<proteinExistence type="predicted"/>
<dbReference type="EMBL" id="JACHEN010000004">
    <property type="protein sequence ID" value="MBB6214955.1"/>
    <property type="molecule type" value="Genomic_DNA"/>
</dbReference>
<reference evidence="2 3" key="1">
    <citation type="submission" date="2020-08" db="EMBL/GenBank/DDBJ databases">
        <title>Genomic Encyclopedia of Type Strains, Phase IV (KMG-IV): sequencing the most valuable type-strain genomes for metagenomic binning, comparative biology and taxonomic classification.</title>
        <authorList>
            <person name="Goeker M."/>
        </authorList>
    </citation>
    <scope>NUCLEOTIDE SEQUENCE [LARGE SCALE GENOMIC DNA]</scope>
    <source>
        <strain evidence="2 3">DSM 103526</strain>
    </source>
</reference>
<protein>
    <recommendedName>
        <fullName evidence="1">YqbQ/XkdQ domain-containing protein</fullName>
    </recommendedName>
</protein>